<dbReference type="EMBL" id="VRSW01000001">
    <property type="protein sequence ID" value="TXK05823.1"/>
    <property type="molecule type" value="Genomic_DNA"/>
</dbReference>
<feature type="region of interest" description="Disordered" evidence="1">
    <location>
        <begin position="87"/>
        <end position="132"/>
    </location>
</feature>
<feature type="compositionally biased region" description="Low complexity" evidence="1">
    <location>
        <begin position="49"/>
        <end position="64"/>
    </location>
</feature>
<gene>
    <name evidence="2" type="ORF">FVP60_02215</name>
</gene>
<feature type="region of interest" description="Disordered" evidence="1">
    <location>
        <begin position="18"/>
        <end position="72"/>
    </location>
</feature>
<dbReference type="Proteomes" id="UP000321196">
    <property type="component" value="Unassembled WGS sequence"/>
</dbReference>
<reference evidence="2 3" key="1">
    <citation type="submission" date="2019-08" db="EMBL/GenBank/DDBJ databases">
        <authorList>
            <person name="Dong K."/>
        </authorList>
    </citation>
    <scope>NUCLEOTIDE SEQUENCE [LARGE SCALE GENOMIC DNA]</scope>
    <source>
        <strain evidence="2 3">M4-8</strain>
    </source>
</reference>
<evidence type="ECO:0000313" key="3">
    <source>
        <dbReference type="Proteomes" id="UP000321196"/>
    </source>
</evidence>
<sequence length="287" mass="30177">MSALTPDEEAELSDLTRRLFAPGAAPDEVAQQRYAELEGRRRADAVLPPASGAEPAVATAAEVPPARPQTHDVVPEPAAALRADAAAAGLNASEAQRERAAPGGESANPAMVASTSEKEPHAANRAGLRPNRKQPVSAGIGIAVAAVVTFGVQAVTTPRPMYSGSGVAITLNDVPPMGEYNDNSIGNEGANARVFRVDDIPGVVMIMTVGPTGTTCAYLSALENPAPDVFAQMCNYDYGPLVWDFPLNLLHEGPRPDSPDDLEWARIIVSGDEYSIWENPPTGRAEY</sequence>
<keyword evidence="3" id="KW-1185">Reference proteome</keyword>
<evidence type="ECO:0000313" key="2">
    <source>
        <dbReference type="EMBL" id="TXK05823.1"/>
    </source>
</evidence>
<name>A0A5C8HRZ1_9MICO</name>
<protein>
    <submittedName>
        <fullName evidence="2">Uncharacterized protein</fullName>
    </submittedName>
</protein>
<dbReference type="AlphaFoldDB" id="A0A5C8HRZ1"/>
<dbReference type="RefSeq" id="WP_147824633.1">
    <property type="nucleotide sequence ID" value="NZ_BAAARG010000001.1"/>
</dbReference>
<proteinExistence type="predicted"/>
<feature type="compositionally biased region" description="Basic and acidic residues" evidence="1">
    <location>
        <begin position="35"/>
        <end position="44"/>
    </location>
</feature>
<evidence type="ECO:0000256" key="1">
    <source>
        <dbReference type="SAM" id="MobiDB-lite"/>
    </source>
</evidence>
<organism evidence="2 3">
    <name type="scientific">Microbacterium mitrae</name>
    <dbReference type="NCBI Taxonomy" id="664640"/>
    <lineage>
        <taxon>Bacteria</taxon>
        <taxon>Bacillati</taxon>
        <taxon>Actinomycetota</taxon>
        <taxon>Actinomycetes</taxon>
        <taxon>Micrococcales</taxon>
        <taxon>Microbacteriaceae</taxon>
        <taxon>Microbacterium</taxon>
    </lineage>
</organism>
<accession>A0A5C8HRZ1</accession>
<comment type="caution">
    <text evidence="2">The sequence shown here is derived from an EMBL/GenBank/DDBJ whole genome shotgun (WGS) entry which is preliminary data.</text>
</comment>